<evidence type="ECO:0000256" key="1">
    <source>
        <dbReference type="ARBA" id="ARBA00004370"/>
    </source>
</evidence>
<reference evidence="10" key="1">
    <citation type="submission" date="2022-10" db="EMBL/GenBank/DDBJ databases">
        <authorList>
            <person name="Yu W.X."/>
        </authorList>
    </citation>
    <scope>NUCLEOTIDE SEQUENCE</scope>
    <source>
        <strain evidence="10">D04</strain>
    </source>
</reference>
<dbReference type="Pfam" id="PF00211">
    <property type="entry name" value="Guanylate_cyc"/>
    <property type="match status" value="1"/>
</dbReference>
<evidence type="ECO:0000256" key="3">
    <source>
        <dbReference type="ARBA" id="ARBA00022741"/>
    </source>
</evidence>
<keyword evidence="3" id="KW-0547">Nucleotide-binding</keyword>
<comment type="similarity">
    <text evidence="7">Belongs to the adenylyl cyclase class-4/guanylyl cyclase family.</text>
</comment>
<dbReference type="Gene3D" id="1.10.3210.10">
    <property type="entry name" value="Hypothetical protein af1432"/>
    <property type="match status" value="1"/>
</dbReference>
<feature type="transmembrane region" description="Helical" evidence="8">
    <location>
        <begin position="12"/>
        <end position="31"/>
    </location>
</feature>
<keyword evidence="11" id="KW-1185">Reference proteome</keyword>
<dbReference type="Gene3D" id="3.30.70.1230">
    <property type="entry name" value="Nucleotide cyclase"/>
    <property type="match status" value="1"/>
</dbReference>
<gene>
    <name evidence="10" type="ORF">OM074_12440</name>
</gene>
<comment type="caution">
    <text evidence="10">The sequence shown here is derived from an EMBL/GenBank/DDBJ whole genome shotgun (WGS) entry which is preliminary data.</text>
</comment>
<dbReference type="SMART" id="SM00044">
    <property type="entry name" value="CYCc"/>
    <property type="match status" value="1"/>
</dbReference>
<organism evidence="10 11">
    <name type="scientific">Plebeiibacterium marinum</name>
    <dbReference type="NCBI Taxonomy" id="2992111"/>
    <lineage>
        <taxon>Bacteria</taxon>
        <taxon>Pseudomonadati</taxon>
        <taxon>Bacteroidota</taxon>
        <taxon>Bacteroidia</taxon>
        <taxon>Marinilabiliales</taxon>
        <taxon>Marinilabiliaceae</taxon>
        <taxon>Plebeiibacterium</taxon>
    </lineage>
</organism>
<protein>
    <submittedName>
        <fullName evidence="10">HD domain-containing protein</fullName>
    </submittedName>
</protein>
<accession>A0AAE3SK53</accession>
<dbReference type="CDD" id="cd00077">
    <property type="entry name" value="HDc"/>
    <property type="match status" value="1"/>
</dbReference>
<evidence type="ECO:0000313" key="10">
    <source>
        <dbReference type="EMBL" id="MCW3806435.1"/>
    </source>
</evidence>
<evidence type="ECO:0000256" key="2">
    <source>
        <dbReference type="ARBA" id="ARBA00022692"/>
    </source>
</evidence>
<dbReference type="InterPro" id="IPR050401">
    <property type="entry name" value="Cyclic_nucleotide_synthase"/>
</dbReference>
<dbReference type="InterPro" id="IPR029787">
    <property type="entry name" value="Nucleotide_cyclase"/>
</dbReference>
<dbReference type="PANTHER" id="PTHR11920">
    <property type="entry name" value="GUANYLYL CYCLASE"/>
    <property type="match status" value="1"/>
</dbReference>
<evidence type="ECO:0000313" key="11">
    <source>
        <dbReference type="Proteomes" id="UP001207408"/>
    </source>
</evidence>
<dbReference type="PROSITE" id="PS00452">
    <property type="entry name" value="GUANYLATE_CYCLASE_1"/>
    <property type="match status" value="1"/>
</dbReference>
<dbReference type="Gene3D" id="2.60.40.10">
    <property type="entry name" value="Immunoglobulins"/>
    <property type="match status" value="1"/>
</dbReference>
<dbReference type="InterPro" id="IPR013783">
    <property type="entry name" value="Ig-like_fold"/>
</dbReference>
<dbReference type="GO" id="GO:0035556">
    <property type="term" value="P:intracellular signal transduction"/>
    <property type="evidence" value="ECO:0007669"/>
    <property type="project" value="InterPro"/>
</dbReference>
<evidence type="ECO:0000259" key="9">
    <source>
        <dbReference type="PROSITE" id="PS50125"/>
    </source>
</evidence>
<dbReference type="InterPro" id="IPR003607">
    <property type="entry name" value="HD/PDEase_dom"/>
</dbReference>
<name>A0AAE3SK53_9BACT</name>
<dbReference type="GO" id="GO:0009190">
    <property type="term" value="P:cyclic nucleotide biosynthetic process"/>
    <property type="evidence" value="ECO:0007669"/>
    <property type="project" value="InterPro"/>
</dbReference>
<dbReference type="GO" id="GO:0016020">
    <property type="term" value="C:membrane"/>
    <property type="evidence" value="ECO:0007669"/>
    <property type="project" value="UniProtKB-SubCell"/>
</dbReference>
<evidence type="ECO:0000256" key="4">
    <source>
        <dbReference type="ARBA" id="ARBA00022989"/>
    </source>
</evidence>
<keyword evidence="2 8" id="KW-0812">Transmembrane</keyword>
<dbReference type="GO" id="GO:0004016">
    <property type="term" value="F:adenylate cyclase activity"/>
    <property type="evidence" value="ECO:0007669"/>
    <property type="project" value="UniProtKB-ARBA"/>
</dbReference>
<evidence type="ECO:0000256" key="7">
    <source>
        <dbReference type="RuleBase" id="RU000405"/>
    </source>
</evidence>
<dbReference type="RefSeq" id="WP_301199873.1">
    <property type="nucleotide sequence ID" value="NZ_JAPDPI010000024.1"/>
</dbReference>
<dbReference type="CDD" id="cd07302">
    <property type="entry name" value="CHD"/>
    <property type="match status" value="1"/>
</dbReference>
<dbReference type="InterPro" id="IPR006674">
    <property type="entry name" value="HD_domain"/>
</dbReference>
<evidence type="ECO:0000256" key="6">
    <source>
        <dbReference type="ARBA" id="ARBA00023239"/>
    </source>
</evidence>
<proteinExistence type="inferred from homology"/>
<dbReference type="AlphaFoldDB" id="A0AAE3SK53"/>
<dbReference type="InterPro" id="IPR001054">
    <property type="entry name" value="A/G_cyclase"/>
</dbReference>
<dbReference type="InterPro" id="IPR018297">
    <property type="entry name" value="A/G_cyclase_CS"/>
</dbReference>
<dbReference type="EMBL" id="JAPDPI010000024">
    <property type="protein sequence ID" value="MCW3806435.1"/>
    <property type="molecule type" value="Genomic_DNA"/>
</dbReference>
<feature type="transmembrane region" description="Helical" evidence="8">
    <location>
        <begin position="145"/>
        <end position="167"/>
    </location>
</feature>
<evidence type="ECO:0000256" key="5">
    <source>
        <dbReference type="ARBA" id="ARBA00023136"/>
    </source>
</evidence>
<evidence type="ECO:0000256" key="8">
    <source>
        <dbReference type="SAM" id="Phobius"/>
    </source>
</evidence>
<dbReference type="GO" id="GO:0000166">
    <property type="term" value="F:nucleotide binding"/>
    <property type="evidence" value="ECO:0007669"/>
    <property type="project" value="UniProtKB-KW"/>
</dbReference>
<keyword evidence="6 7" id="KW-0456">Lyase</keyword>
<dbReference type="SMART" id="SM00471">
    <property type="entry name" value="HDc"/>
    <property type="match status" value="1"/>
</dbReference>
<keyword evidence="4 8" id="KW-1133">Transmembrane helix</keyword>
<dbReference type="Proteomes" id="UP001207408">
    <property type="component" value="Unassembled WGS sequence"/>
</dbReference>
<keyword evidence="5 8" id="KW-0472">Membrane</keyword>
<dbReference type="PROSITE" id="PS50125">
    <property type="entry name" value="GUANYLATE_CYCLASE_2"/>
    <property type="match status" value="1"/>
</dbReference>
<dbReference type="SUPFAM" id="SSF109604">
    <property type="entry name" value="HD-domain/PDEase-like"/>
    <property type="match status" value="1"/>
</dbReference>
<dbReference type="PANTHER" id="PTHR11920:SF335">
    <property type="entry name" value="GUANYLATE CYCLASE"/>
    <property type="match status" value="1"/>
</dbReference>
<feature type="domain" description="Guanylate cyclase" evidence="9">
    <location>
        <begin position="217"/>
        <end position="348"/>
    </location>
</feature>
<sequence length="609" mass="70434">MVVKFRHIYSCLVIYLLLIFGFIFLCTGVYAENTNIVRDTTNCLIQRIIVSGDTVATFPIPDGVVIRAKTDDLIEFDFFTDFSNQEERFKFFLHGYNSEPEYWTLKNSCNYHNLKDGEYSFVLKSHGTLAEERVKIVIHSSFNRYYISSIILIVFVIAFFVIFKVGIVDFFNKSVNDWHRDSIAPLYKKYVKTEPEVNEVDSRKLIHKATVKYDKATVLFADIQGFTKIVEHMNPETLIDELDKFFIYFDEVAEKHKVEKIKTIGDAYMCAGGLPEKDSTNPIEVVLAALEMQSYMQKSKHSGNMETGEFWQLRIGIHTGSVISGVIGRKKLSFDIWGDTVNIASRMESSGVAGKINVSGITYQLIKDFFDCEYRGKMPIKYKGETDMYFVKGIVPHLSKDKEGLIPNEDFKTKLQWIRYNDLEDLVLSQLREELPSSLKYHNVKHTIDVCTQVEVIGRAEGLNSKELLLVKTAALFHDTGYMVNPVKHEVQSARMAREILPKFNYSNSEIEAVSQLIMVTEMMSEPKLLMEKIIKDADLDYLGRADFIPLSEKLWEEVCLYDGKISQRQWNVRQYEFISKHVYYTNTARNLRQVNKEIQLKKIKEFLV</sequence>
<dbReference type="SUPFAM" id="SSF55073">
    <property type="entry name" value="Nucleotide cyclase"/>
    <property type="match status" value="1"/>
</dbReference>
<comment type="subcellular location">
    <subcellularLocation>
        <location evidence="1">Membrane</location>
    </subcellularLocation>
</comment>
<dbReference type="Pfam" id="PF01966">
    <property type="entry name" value="HD"/>
    <property type="match status" value="1"/>
</dbReference>